<accession>A0ABM4UEZ7</accession>
<reference evidence="3" key="1">
    <citation type="submission" date="2025-08" db="UniProtKB">
        <authorList>
            <consortium name="RefSeq"/>
        </authorList>
    </citation>
    <scope>IDENTIFICATION</scope>
    <source>
        <tissue evidence="3">Leaves</tissue>
    </source>
</reference>
<dbReference type="InterPro" id="IPR036397">
    <property type="entry name" value="RNaseH_sf"/>
</dbReference>
<proteinExistence type="predicted"/>
<evidence type="ECO:0000259" key="1">
    <source>
        <dbReference type="PROSITE" id="PS50994"/>
    </source>
</evidence>
<gene>
    <name evidence="3" type="primary">LOC140007062</name>
</gene>
<evidence type="ECO:0000313" key="2">
    <source>
        <dbReference type="Proteomes" id="UP001652660"/>
    </source>
</evidence>
<dbReference type="InterPro" id="IPR012337">
    <property type="entry name" value="RNaseH-like_sf"/>
</dbReference>
<dbReference type="PANTHER" id="PTHR47266">
    <property type="entry name" value="ENDONUCLEASE-RELATED"/>
    <property type="match status" value="1"/>
</dbReference>
<dbReference type="Proteomes" id="UP001652660">
    <property type="component" value="Chromosome 5e"/>
</dbReference>
<dbReference type="Gene3D" id="3.30.420.10">
    <property type="entry name" value="Ribonuclease H-like superfamily/Ribonuclease H"/>
    <property type="match status" value="1"/>
</dbReference>
<organism evidence="2 3">
    <name type="scientific">Coffea arabica</name>
    <name type="common">Arabian coffee</name>
    <dbReference type="NCBI Taxonomy" id="13443"/>
    <lineage>
        <taxon>Eukaryota</taxon>
        <taxon>Viridiplantae</taxon>
        <taxon>Streptophyta</taxon>
        <taxon>Embryophyta</taxon>
        <taxon>Tracheophyta</taxon>
        <taxon>Spermatophyta</taxon>
        <taxon>Magnoliopsida</taxon>
        <taxon>eudicotyledons</taxon>
        <taxon>Gunneridae</taxon>
        <taxon>Pentapetalae</taxon>
        <taxon>asterids</taxon>
        <taxon>lamiids</taxon>
        <taxon>Gentianales</taxon>
        <taxon>Rubiaceae</taxon>
        <taxon>Ixoroideae</taxon>
        <taxon>Gardenieae complex</taxon>
        <taxon>Bertiereae - Coffeeae clade</taxon>
        <taxon>Coffeeae</taxon>
        <taxon>Coffea</taxon>
    </lineage>
</organism>
<sequence>MHFCNKIIAALFRKYGVLHRVSKSYHPQTNGQAEVSNREIKSILEKMVRPDRKDWSQRLEDALWAYRTTYKTPIGMSPYRLVFGKPCHLPVEFEHKAFWAIRQCNMNLEEAGAQRKLKLQELEEIRNETYENALIYKERSRTFHDQQISRKTFEVSQKVLLYQSRLKLFPVEIQSAKSDNKFVVNGHRLKHYYESFSSGEVETISLDAPPCPNQ</sequence>
<evidence type="ECO:0000313" key="3">
    <source>
        <dbReference type="RefSeq" id="XP_071905862.1"/>
    </source>
</evidence>
<dbReference type="InterPro" id="IPR052160">
    <property type="entry name" value="Gypsy_RT_Integrase-like"/>
</dbReference>
<dbReference type="SUPFAM" id="SSF53098">
    <property type="entry name" value="Ribonuclease H-like"/>
    <property type="match status" value="1"/>
</dbReference>
<dbReference type="GeneID" id="140007062"/>
<feature type="domain" description="Integrase catalytic" evidence="1">
    <location>
        <begin position="1"/>
        <end position="86"/>
    </location>
</feature>
<keyword evidence="2" id="KW-1185">Reference proteome</keyword>
<dbReference type="PROSITE" id="PS50994">
    <property type="entry name" value="INTEGRASE"/>
    <property type="match status" value="1"/>
</dbReference>
<dbReference type="RefSeq" id="XP_071905862.1">
    <property type="nucleotide sequence ID" value="XM_072049761.1"/>
</dbReference>
<dbReference type="InterPro" id="IPR001584">
    <property type="entry name" value="Integrase_cat-core"/>
</dbReference>
<protein>
    <recommendedName>
        <fullName evidence="1">Integrase catalytic domain-containing protein</fullName>
    </recommendedName>
</protein>
<name>A0ABM4UEZ7_COFAR</name>